<protein>
    <recommendedName>
        <fullName evidence="3">VWFA domain-containing protein</fullName>
    </recommendedName>
</protein>
<dbReference type="EMBL" id="JAUKTV010000025">
    <property type="protein sequence ID" value="KAK0702505.1"/>
    <property type="molecule type" value="Genomic_DNA"/>
</dbReference>
<feature type="region of interest" description="Disordered" evidence="1">
    <location>
        <begin position="255"/>
        <end position="280"/>
    </location>
</feature>
<reference evidence="4" key="1">
    <citation type="submission" date="2023-06" db="EMBL/GenBank/DDBJ databases">
        <title>Genome-scale phylogeny and comparative genomics of the fungal order Sordariales.</title>
        <authorList>
            <consortium name="Lawrence Berkeley National Laboratory"/>
            <person name="Hensen N."/>
            <person name="Bonometti L."/>
            <person name="Westerberg I."/>
            <person name="Brannstrom I.O."/>
            <person name="Guillou S."/>
            <person name="Cros-Aarteil S."/>
            <person name="Calhoun S."/>
            <person name="Haridas S."/>
            <person name="Kuo A."/>
            <person name="Mondo S."/>
            <person name="Pangilinan J."/>
            <person name="Riley R."/>
            <person name="Labutti K."/>
            <person name="Andreopoulos B."/>
            <person name="Lipzen A."/>
            <person name="Chen C."/>
            <person name="Yanf M."/>
            <person name="Daum C."/>
            <person name="Ng V."/>
            <person name="Clum A."/>
            <person name="Steindorff A."/>
            <person name="Ohm R."/>
            <person name="Martin F."/>
            <person name="Silar P."/>
            <person name="Natvig D."/>
            <person name="Lalanne C."/>
            <person name="Gautier V."/>
            <person name="Ament-Velasquez S.L."/>
            <person name="Kruys A."/>
            <person name="Hutchinson M.I."/>
            <person name="Powell A.J."/>
            <person name="Barry K."/>
            <person name="Miller A.N."/>
            <person name="Grigoriev I.V."/>
            <person name="Debuchy R."/>
            <person name="Gladieux P."/>
            <person name="Thoren M.H."/>
            <person name="Johannesson H."/>
        </authorList>
    </citation>
    <scope>NUCLEOTIDE SEQUENCE</scope>
    <source>
        <strain evidence="4">CBS 540.89</strain>
    </source>
</reference>
<proteinExistence type="predicted"/>
<evidence type="ECO:0000259" key="3">
    <source>
        <dbReference type="Pfam" id="PF13519"/>
    </source>
</evidence>
<dbReference type="Pfam" id="PF13519">
    <property type="entry name" value="VWA_2"/>
    <property type="match status" value="1"/>
</dbReference>
<keyword evidence="5" id="KW-1185">Reference proteome</keyword>
<feature type="compositionally biased region" description="Gly residues" evidence="1">
    <location>
        <begin position="835"/>
        <end position="848"/>
    </location>
</feature>
<comment type="caution">
    <text evidence="4">The sequence shown here is derived from an EMBL/GenBank/DDBJ whole genome shotgun (WGS) entry which is preliminary data.</text>
</comment>
<evidence type="ECO:0000256" key="1">
    <source>
        <dbReference type="SAM" id="MobiDB-lite"/>
    </source>
</evidence>
<name>A0AA39ZRU2_9PEZI</name>
<organism evidence="4 5">
    <name type="scientific">Apiosordaria backusii</name>
    <dbReference type="NCBI Taxonomy" id="314023"/>
    <lineage>
        <taxon>Eukaryota</taxon>
        <taxon>Fungi</taxon>
        <taxon>Dikarya</taxon>
        <taxon>Ascomycota</taxon>
        <taxon>Pezizomycotina</taxon>
        <taxon>Sordariomycetes</taxon>
        <taxon>Sordariomycetidae</taxon>
        <taxon>Sordariales</taxon>
        <taxon>Lasiosphaeriaceae</taxon>
        <taxon>Apiosordaria</taxon>
    </lineage>
</organism>
<feature type="domain" description="VWFA" evidence="3">
    <location>
        <begin position="338"/>
        <end position="449"/>
    </location>
</feature>
<accession>A0AA39ZRU2</accession>
<dbReference type="Gene3D" id="3.40.50.410">
    <property type="entry name" value="von Willebrand factor, type A domain"/>
    <property type="match status" value="1"/>
</dbReference>
<dbReference type="SUPFAM" id="SSF53300">
    <property type="entry name" value="vWA-like"/>
    <property type="match status" value="1"/>
</dbReference>
<dbReference type="Proteomes" id="UP001172159">
    <property type="component" value="Unassembled WGS sequence"/>
</dbReference>
<keyword evidence="2" id="KW-0732">Signal</keyword>
<feature type="region of interest" description="Disordered" evidence="1">
    <location>
        <begin position="794"/>
        <end position="852"/>
    </location>
</feature>
<sequence>MAQLTLVTFLSAFPALSLGFGTSTGTFNNNREHERITRAALTYRDDAVSGNCFSDDSIDQLAGGIGKFGAVGNPDDPSAWGTSLEGHEAHCDGADFFNAPGYPQSRSAASAILLDCVNHIKERLNQGIAAAGLILDAEGYIKPDEAKIPLAGCIYFRSNQASNAKCSAILGFGRALHGIQDFYSHSNWADVANDSQPVSVLNPPGLGNSFPAPFFDTRFFGPPNFPLDLTTGCWEHDDETPGVGGCVNRITHNSLNKDGGDIDPDSGVATNPTPEKGPRGAVNNNFARAVGLALVDTQRQWRHFRNRLVEIHGEEKGARIVCALTRDDPEKECNGRKVAIVVDSSGSNDWTDPNNLRISAARAINEELISQAEATDSNAKPDLVTVVDFDDQARIVYPLGDPADAHFNGIDSSGGTNIAEGIRLAIDEITGDDRYDTRGRSGIIVLTDGDDPYYGDRLAQLARAYLLGIKVSFGFLWPVSIPVTNPKMKRGGDKLARRQTQTSEMLAAVLKTGGSYATIDSPEAQQAFVELLKSNGFSSADDGSSVTPLQKGLGIAGLLNTANPTVYYSYNAKGGEDITIDLQALSCSIDAVLLAVAAGTVVGNTSVSSASGQLKYTAANDQLLELSISNSESVSECVFEVQLAGVYVAPPTSTSTSTAASSTFTTVTSTEISSVSTTVEPSTSTTPISSSATFTSTSWITNSSATYIPTSTEGPVIVTSIITSFTTYCPTTITYTTNGTTSCISTLLPTITTVTTVITLTSCPGKCPVVGSPTIAPPDNSLSTAFISTPTAVTDDTSEFPATSSAPPAGGAQTLSASEVSEDSSVAQPSQTTSGGEGNEQGGGGGGEPVVTTPLVSVDTLTTGTTTTTDGVLRPSVQTATGVKNGLSLVVVGLGLMLGLSVL</sequence>
<dbReference type="CDD" id="cd00198">
    <property type="entry name" value="vWFA"/>
    <property type="match status" value="1"/>
</dbReference>
<evidence type="ECO:0000313" key="4">
    <source>
        <dbReference type="EMBL" id="KAK0702505.1"/>
    </source>
</evidence>
<evidence type="ECO:0000313" key="5">
    <source>
        <dbReference type="Proteomes" id="UP001172159"/>
    </source>
</evidence>
<feature type="compositionally biased region" description="Low complexity" evidence="1">
    <location>
        <begin position="801"/>
        <end position="827"/>
    </location>
</feature>
<evidence type="ECO:0000256" key="2">
    <source>
        <dbReference type="SAM" id="SignalP"/>
    </source>
</evidence>
<feature type="signal peptide" evidence="2">
    <location>
        <begin position="1"/>
        <end position="19"/>
    </location>
</feature>
<dbReference type="InterPro" id="IPR036465">
    <property type="entry name" value="vWFA_dom_sf"/>
</dbReference>
<gene>
    <name evidence="4" type="ORF">B0T21DRAFT_353470</name>
</gene>
<dbReference type="InterPro" id="IPR002035">
    <property type="entry name" value="VWF_A"/>
</dbReference>
<feature type="chain" id="PRO_5041451089" description="VWFA domain-containing protein" evidence="2">
    <location>
        <begin position="20"/>
        <end position="903"/>
    </location>
</feature>
<dbReference type="AlphaFoldDB" id="A0AA39ZRU2"/>